<evidence type="ECO:0008006" key="3">
    <source>
        <dbReference type="Google" id="ProtNLM"/>
    </source>
</evidence>
<sequence length="129" mass="13966">MQLQDSKHKKKSNVLVIKDGTKGNVICTNGSMANTFRTRLFGLLGRKGLAAGSGLLIEPSSGVHTFGMSFPIDIVSLDRNQRVVGLSHNTPAWKIRGLGLKTRSVLELPAGRIQECEIEHGDQIVVEAC</sequence>
<dbReference type="InterPro" id="IPR038695">
    <property type="entry name" value="Saro_0823-like_sf"/>
</dbReference>
<dbReference type="PaxDb" id="1198114-AciX9_0473"/>
<keyword evidence="2" id="KW-1185">Reference proteome</keyword>
<dbReference type="Gene3D" id="2.60.120.1140">
    <property type="entry name" value="Protein of unknown function DUF192"/>
    <property type="match status" value="1"/>
</dbReference>
<dbReference type="eggNOG" id="COG1430">
    <property type="taxonomic scope" value="Bacteria"/>
</dbReference>
<evidence type="ECO:0000313" key="1">
    <source>
        <dbReference type="EMBL" id="ADW67545.1"/>
    </source>
</evidence>
<reference evidence="2" key="1">
    <citation type="submission" date="2011-01" db="EMBL/GenBank/DDBJ databases">
        <title>Complete sequence of chromosome of Acidobacterium sp. MP5ACTX9.</title>
        <authorList>
            <consortium name="US DOE Joint Genome Institute"/>
            <person name="Lucas S."/>
            <person name="Copeland A."/>
            <person name="Lapidus A."/>
            <person name="Cheng J.-F."/>
            <person name="Goodwin L."/>
            <person name="Pitluck S."/>
            <person name="Teshima H."/>
            <person name="Detter J.C."/>
            <person name="Han C."/>
            <person name="Tapia R."/>
            <person name="Land M."/>
            <person name="Hauser L."/>
            <person name="Kyrpides N."/>
            <person name="Ivanova N."/>
            <person name="Ovchinnikova G."/>
            <person name="Pagani I."/>
            <person name="Rawat S.R."/>
            <person name="Mannisto M."/>
            <person name="Haggblom M.M."/>
            <person name="Woyke T."/>
        </authorList>
    </citation>
    <scope>NUCLEOTIDE SEQUENCE [LARGE SCALE GENOMIC DNA]</scope>
    <source>
        <strain evidence="2">MP5ACTX9</strain>
    </source>
</reference>
<dbReference type="RefSeq" id="WP_013578873.1">
    <property type="nucleotide sequence ID" value="NC_015064.1"/>
</dbReference>
<dbReference type="InterPro" id="IPR003795">
    <property type="entry name" value="DUF192"/>
</dbReference>
<dbReference type="EMBL" id="CP002480">
    <property type="protein sequence ID" value="ADW67545.1"/>
    <property type="molecule type" value="Genomic_DNA"/>
</dbReference>
<dbReference type="Proteomes" id="UP000000343">
    <property type="component" value="Chromosome"/>
</dbReference>
<dbReference type="STRING" id="1198114.AciX9_0473"/>
<accession>E8WY06</accession>
<evidence type="ECO:0000313" key="2">
    <source>
        <dbReference type="Proteomes" id="UP000000343"/>
    </source>
</evidence>
<dbReference type="Pfam" id="PF02643">
    <property type="entry name" value="DUF192"/>
    <property type="match status" value="1"/>
</dbReference>
<proteinExistence type="predicted"/>
<gene>
    <name evidence="1" type="ordered locus">AciX9_0473</name>
</gene>
<dbReference type="KEGG" id="acm:AciX9_0473"/>
<name>E8WY06_GRATM</name>
<dbReference type="PANTHER" id="PTHR37953:SF1">
    <property type="entry name" value="UPF0127 PROTEIN MJ1496"/>
    <property type="match status" value="1"/>
</dbReference>
<dbReference type="OrthoDB" id="9813379at2"/>
<protein>
    <recommendedName>
        <fullName evidence="3">DUF192 domain-containing protein</fullName>
    </recommendedName>
</protein>
<organism evidence="2">
    <name type="scientific">Granulicella tundricola (strain ATCC BAA-1859 / DSM 23138 / MP5ACTX9)</name>
    <dbReference type="NCBI Taxonomy" id="1198114"/>
    <lineage>
        <taxon>Bacteria</taxon>
        <taxon>Pseudomonadati</taxon>
        <taxon>Acidobacteriota</taxon>
        <taxon>Terriglobia</taxon>
        <taxon>Terriglobales</taxon>
        <taxon>Acidobacteriaceae</taxon>
        <taxon>Granulicella</taxon>
    </lineage>
</organism>
<dbReference type="HOGENOM" id="CLU_097039_4_0_0"/>
<dbReference type="AlphaFoldDB" id="E8WY06"/>
<dbReference type="PANTHER" id="PTHR37953">
    <property type="entry name" value="UPF0127 PROTEIN MJ1496"/>
    <property type="match status" value="1"/>
</dbReference>